<keyword evidence="3" id="KW-0460">Magnesium</keyword>
<evidence type="ECO:0000256" key="3">
    <source>
        <dbReference type="ARBA" id="ARBA00022842"/>
    </source>
</evidence>
<dbReference type="InterPro" id="IPR000760">
    <property type="entry name" value="Inositol_monophosphatase-like"/>
</dbReference>
<dbReference type="CDD" id="cd01637">
    <property type="entry name" value="IMPase_like"/>
    <property type="match status" value="1"/>
</dbReference>
<dbReference type="EMBL" id="BAAABU010000004">
    <property type="protein sequence ID" value="GAA0225851.1"/>
    <property type="molecule type" value="Genomic_DNA"/>
</dbReference>
<evidence type="ECO:0000313" key="5">
    <source>
        <dbReference type="Proteomes" id="UP001500416"/>
    </source>
</evidence>
<evidence type="ECO:0000256" key="1">
    <source>
        <dbReference type="ARBA" id="ARBA00022723"/>
    </source>
</evidence>
<dbReference type="Gene3D" id="3.40.190.80">
    <property type="match status" value="1"/>
</dbReference>
<keyword evidence="5" id="KW-1185">Reference proteome</keyword>
<accession>A0ABP3DAW4</accession>
<dbReference type="SUPFAM" id="SSF56655">
    <property type="entry name" value="Carbohydrate phosphatase"/>
    <property type="match status" value="1"/>
</dbReference>
<dbReference type="PANTHER" id="PTHR20854:SF4">
    <property type="entry name" value="INOSITOL-1-MONOPHOSPHATASE-RELATED"/>
    <property type="match status" value="1"/>
</dbReference>
<keyword evidence="1" id="KW-0479">Metal-binding</keyword>
<dbReference type="Pfam" id="PF00459">
    <property type="entry name" value="Inositol_P"/>
    <property type="match status" value="1"/>
</dbReference>
<organism evidence="4 5">
    <name type="scientific">Saccharothrix mutabilis subsp. mutabilis</name>
    <dbReference type="NCBI Taxonomy" id="66855"/>
    <lineage>
        <taxon>Bacteria</taxon>
        <taxon>Bacillati</taxon>
        <taxon>Actinomycetota</taxon>
        <taxon>Actinomycetes</taxon>
        <taxon>Pseudonocardiales</taxon>
        <taxon>Pseudonocardiaceae</taxon>
        <taxon>Saccharothrix</taxon>
    </lineage>
</organism>
<dbReference type="PANTHER" id="PTHR20854">
    <property type="entry name" value="INOSITOL MONOPHOSPHATASE"/>
    <property type="match status" value="1"/>
</dbReference>
<evidence type="ECO:0000256" key="2">
    <source>
        <dbReference type="ARBA" id="ARBA00022801"/>
    </source>
</evidence>
<protein>
    <submittedName>
        <fullName evidence="4">Inositol monophosphatase family protein</fullName>
    </submittedName>
</protein>
<dbReference type="RefSeq" id="WP_343933917.1">
    <property type="nucleotide sequence ID" value="NZ_BAAABU010000004.1"/>
</dbReference>
<dbReference type="Proteomes" id="UP001500416">
    <property type="component" value="Unassembled WGS sequence"/>
</dbReference>
<evidence type="ECO:0000313" key="4">
    <source>
        <dbReference type="EMBL" id="GAA0225851.1"/>
    </source>
</evidence>
<dbReference type="Gene3D" id="3.30.540.10">
    <property type="entry name" value="Fructose-1,6-Bisphosphatase, subunit A, domain 1"/>
    <property type="match status" value="1"/>
</dbReference>
<name>A0ABP3DAW4_9PSEU</name>
<proteinExistence type="predicted"/>
<reference evidence="5" key="1">
    <citation type="journal article" date="2019" name="Int. J. Syst. Evol. Microbiol.">
        <title>The Global Catalogue of Microorganisms (GCM) 10K type strain sequencing project: providing services to taxonomists for standard genome sequencing and annotation.</title>
        <authorList>
            <consortium name="The Broad Institute Genomics Platform"/>
            <consortium name="The Broad Institute Genome Sequencing Center for Infectious Disease"/>
            <person name="Wu L."/>
            <person name="Ma J."/>
        </authorList>
    </citation>
    <scope>NUCLEOTIDE SEQUENCE [LARGE SCALE GENOMIC DNA]</scope>
    <source>
        <strain evidence="5">JCM 3380</strain>
    </source>
</reference>
<keyword evidence="2" id="KW-0378">Hydrolase</keyword>
<dbReference type="PRINTS" id="PR00377">
    <property type="entry name" value="IMPHPHTASES"/>
</dbReference>
<gene>
    <name evidence="4" type="ORF">GCM10010492_25120</name>
</gene>
<sequence>MRPLDQLAEIAQKAVAIGADLIRTTRPTTITVKSDRDIFTDVDVEVERAIRRYLSEVTPEIGFIGEEEGRSTQAPGSRAVWALDPIDGTANFSHGIPLYATQIALLHDDTAFVCAVSLPYSSQTYWAARGLGAYAGDKRIQVSKTTDPANSIVSIGDYATGDGAQEKNRKRLSLTEMLAARVERIRMLGSAAHDFAWAAEGRTDAVVILSNNTLDIAPGALLATEAGAYVTDLDGARYTSKASAVLAANPELAKALLSLISQ</sequence>
<dbReference type="InterPro" id="IPR020583">
    <property type="entry name" value="Inositol_monoP_metal-BS"/>
</dbReference>
<dbReference type="PROSITE" id="PS00629">
    <property type="entry name" value="IMP_1"/>
    <property type="match status" value="1"/>
</dbReference>
<comment type="caution">
    <text evidence="4">The sequence shown here is derived from an EMBL/GenBank/DDBJ whole genome shotgun (WGS) entry which is preliminary data.</text>
</comment>